<feature type="compositionally biased region" description="Acidic residues" evidence="1">
    <location>
        <begin position="26"/>
        <end position="35"/>
    </location>
</feature>
<evidence type="ECO:0000313" key="3">
    <source>
        <dbReference type="Proteomes" id="UP001234343"/>
    </source>
</evidence>
<dbReference type="EMBL" id="JAUCBP010000013">
    <property type="protein sequence ID" value="MDM7861985.1"/>
    <property type="molecule type" value="Genomic_DNA"/>
</dbReference>
<feature type="compositionally biased region" description="Polar residues" evidence="1">
    <location>
        <begin position="1"/>
        <end position="12"/>
    </location>
</feature>
<organism evidence="2 3">
    <name type="scientific">Alteromonas arenosi</name>
    <dbReference type="NCBI Taxonomy" id="3055817"/>
    <lineage>
        <taxon>Bacteria</taxon>
        <taxon>Pseudomonadati</taxon>
        <taxon>Pseudomonadota</taxon>
        <taxon>Gammaproteobacteria</taxon>
        <taxon>Alteromonadales</taxon>
        <taxon>Alteromonadaceae</taxon>
        <taxon>Alteromonas/Salinimonas group</taxon>
        <taxon>Alteromonas</taxon>
    </lineage>
</organism>
<proteinExistence type="predicted"/>
<comment type="caution">
    <text evidence="2">The sequence shown here is derived from an EMBL/GenBank/DDBJ whole genome shotgun (WGS) entry which is preliminary data.</text>
</comment>
<evidence type="ECO:0008006" key="4">
    <source>
        <dbReference type="Google" id="ProtNLM"/>
    </source>
</evidence>
<name>A0ABT7T0L8_9ALTE</name>
<dbReference type="RefSeq" id="WP_289366725.1">
    <property type="nucleotide sequence ID" value="NZ_JAUCBP010000013.1"/>
</dbReference>
<feature type="compositionally biased region" description="Basic and acidic residues" evidence="1">
    <location>
        <begin position="36"/>
        <end position="54"/>
    </location>
</feature>
<evidence type="ECO:0000256" key="1">
    <source>
        <dbReference type="SAM" id="MobiDB-lite"/>
    </source>
</evidence>
<protein>
    <recommendedName>
        <fullName evidence="4">Bacteriocin</fullName>
    </recommendedName>
</protein>
<dbReference type="Proteomes" id="UP001234343">
    <property type="component" value="Unassembled WGS sequence"/>
</dbReference>
<reference evidence="2 3" key="1">
    <citation type="submission" date="2023-06" db="EMBL/GenBank/DDBJ databases">
        <title>Alteromonas sp. ASW11-36 isolated from intertidal sand.</title>
        <authorList>
            <person name="Li Y."/>
        </authorList>
    </citation>
    <scope>NUCLEOTIDE SEQUENCE [LARGE SCALE GENOMIC DNA]</scope>
    <source>
        <strain evidence="2 3">ASW11-36</strain>
    </source>
</reference>
<feature type="region of interest" description="Disordered" evidence="1">
    <location>
        <begin position="1"/>
        <end position="61"/>
    </location>
</feature>
<gene>
    <name evidence="2" type="ORF">QTP81_15385</name>
</gene>
<evidence type="ECO:0000313" key="2">
    <source>
        <dbReference type="EMBL" id="MDM7861985.1"/>
    </source>
</evidence>
<keyword evidence="3" id="KW-1185">Reference proteome</keyword>
<sequence length="61" mass="7249">MKSQIQKNTIRQLSLEETHQVFGGNDDSEEDMNDQDYDKYAYHGEWHLQPDPKNKKTRPRG</sequence>
<accession>A0ABT7T0L8</accession>